<protein>
    <recommendedName>
        <fullName evidence="1">Tf2-1-like SH3-like domain-containing protein</fullName>
    </recommendedName>
</protein>
<gene>
    <name evidence="2" type="ORF">KK1_049597</name>
</gene>
<dbReference type="InterPro" id="IPR016197">
    <property type="entry name" value="Chromo-like_dom_sf"/>
</dbReference>
<dbReference type="PANTHER" id="PTHR46148">
    <property type="entry name" value="CHROMO DOMAIN-CONTAINING PROTEIN"/>
    <property type="match status" value="1"/>
</dbReference>
<dbReference type="Gramene" id="C.cajan_46648.t">
    <property type="protein sequence ID" value="C.cajan_46648.t.cds1"/>
    <property type="gene ID" value="C.cajan_46648"/>
</dbReference>
<feature type="domain" description="Tf2-1-like SH3-like" evidence="1">
    <location>
        <begin position="18"/>
        <end position="81"/>
    </location>
</feature>
<dbReference type="EMBL" id="AGCT01048111">
    <property type="protein sequence ID" value="KYP78328.1"/>
    <property type="molecule type" value="Genomic_DNA"/>
</dbReference>
<reference evidence="2" key="1">
    <citation type="journal article" date="2012" name="Nat. Biotechnol.">
        <title>Draft genome sequence of pigeonpea (Cajanus cajan), an orphan legume crop of resource-poor farmers.</title>
        <authorList>
            <person name="Varshney R.K."/>
            <person name="Chen W."/>
            <person name="Li Y."/>
            <person name="Bharti A.K."/>
            <person name="Saxena R.K."/>
            <person name="Schlueter J.A."/>
            <person name="Donoghue M.T."/>
            <person name="Azam S."/>
            <person name="Fan G."/>
            <person name="Whaley A.M."/>
            <person name="Farmer A.D."/>
            <person name="Sheridan J."/>
            <person name="Iwata A."/>
            <person name="Tuteja R."/>
            <person name="Penmetsa R.V."/>
            <person name="Wu W."/>
            <person name="Upadhyaya H.D."/>
            <person name="Yang S.P."/>
            <person name="Shah T."/>
            <person name="Saxena K.B."/>
            <person name="Michael T."/>
            <person name="McCombie W.R."/>
            <person name="Yang B."/>
            <person name="Zhang G."/>
            <person name="Yang H."/>
            <person name="Wang J."/>
            <person name="Spillane C."/>
            <person name="Cook D.R."/>
            <person name="May G.D."/>
            <person name="Xu X."/>
            <person name="Jackson S.A."/>
        </authorList>
    </citation>
    <scope>NUCLEOTIDE SEQUENCE [LARGE SCALE GENOMIC DNA]</scope>
</reference>
<keyword evidence="3" id="KW-1185">Reference proteome</keyword>
<evidence type="ECO:0000313" key="3">
    <source>
        <dbReference type="Proteomes" id="UP000075243"/>
    </source>
</evidence>
<dbReference type="OMA" id="GEATWES"/>
<dbReference type="Pfam" id="PF24626">
    <property type="entry name" value="SH3_Tf2-1"/>
    <property type="match status" value="1"/>
</dbReference>
<name>A0A151UGF5_CAJCA</name>
<comment type="caution">
    <text evidence="2">The sequence shown here is derived from an EMBL/GenBank/DDBJ whole genome shotgun (WGS) entry which is preliminary data.</text>
</comment>
<dbReference type="Proteomes" id="UP000075243">
    <property type="component" value="Unassembled WGS sequence"/>
</dbReference>
<evidence type="ECO:0000259" key="1">
    <source>
        <dbReference type="Pfam" id="PF24626"/>
    </source>
</evidence>
<dbReference type="PANTHER" id="PTHR46148:SF52">
    <property type="entry name" value="OS04G0603800 PROTEIN"/>
    <property type="match status" value="1"/>
</dbReference>
<dbReference type="SUPFAM" id="SSF54160">
    <property type="entry name" value="Chromo domain-like"/>
    <property type="match status" value="1"/>
</dbReference>
<evidence type="ECO:0000313" key="2">
    <source>
        <dbReference type="EMBL" id="KYP78328.1"/>
    </source>
</evidence>
<proteinExistence type="predicted"/>
<organism evidence="2 3">
    <name type="scientific">Cajanus cajan</name>
    <name type="common">Pigeon pea</name>
    <name type="synonym">Cajanus indicus</name>
    <dbReference type="NCBI Taxonomy" id="3821"/>
    <lineage>
        <taxon>Eukaryota</taxon>
        <taxon>Viridiplantae</taxon>
        <taxon>Streptophyta</taxon>
        <taxon>Embryophyta</taxon>
        <taxon>Tracheophyta</taxon>
        <taxon>Spermatophyta</taxon>
        <taxon>Magnoliopsida</taxon>
        <taxon>eudicotyledons</taxon>
        <taxon>Gunneridae</taxon>
        <taxon>Pentapetalae</taxon>
        <taxon>rosids</taxon>
        <taxon>fabids</taxon>
        <taxon>Fabales</taxon>
        <taxon>Fabaceae</taxon>
        <taxon>Papilionoideae</taxon>
        <taxon>50 kb inversion clade</taxon>
        <taxon>NPAAA clade</taxon>
        <taxon>indigoferoid/millettioid clade</taxon>
        <taxon>Phaseoleae</taxon>
        <taxon>Cajanus</taxon>
    </lineage>
</organism>
<sequence length="189" mass="21867">MKKYADSKRLDKHFEVDQWVWVKFHAYRQQSAARRLNFKLAMRYFGPFRVLERIGKVAYRLDLPSHSRIHLVFHISLLKVYSGPTPPDSLVYDDTASNQLPEPQAIISERTVSTTEGDEYQVLVEWAGKPRGEATWESWDVLVDIYTKQALEDKVLFHGRGNVMTPGDKTTKVRLQSAPSWAVDFIVNK</sequence>
<dbReference type="AlphaFoldDB" id="A0A151UGF5"/>
<accession>A0A151UGF5</accession>
<dbReference type="InterPro" id="IPR056924">
    <property type="entry name" value="SH3_Tf2-1"/>
</dbReference>